<dbReference type="AlphaFoldDB" id="A0AAE1KBT4"/>
<dbReference type="Pfam" id="PF00089">
    <property type="entry name" value="Trypsin"/>
    <property type="match status" value="1"/>
</dbReference>
<dbReference type="InterPro" id="IPR002172">
    <property type="entry name" value="LDrepeatLR_classA_rpt"/>
</dbReference>
<dbReference type="InterPro" id="IPR009003">
    <property type="entry name" value="Peptidase_S1_PA"/>
</dbReference>
<evidence type="ECO:0000256" key="1">
    <source>
        <dbReference type="ARBA" id="ARBA00004167"/>
    </source>
</evidence>
<keyword evidence="10 12" id="KW-1015">Disulfide bond</keyword>
<dbReference type="FunFam" id="2.40.10.10:FF:000068">
    <property type="entry name" value="transmembrane protease serine 2"/>
    <property type="match status" value="1"/>
</dbReference>
<dbReference type="SUPFAM" id="SSF56487">
    <property type="entry name" value="SRCR-like"/>
    <property type="match status" value="3"/>
</dbReference>
<evidence type="ECO:0000313" key="16">
    <source>
        <dbReference type="EMBL" id="KAK3869152.1"/>
    </source>
</evidence>
<evidence type="ECO:0000256" key="10">
    <source>
        <dbReference type="ARBA" id="ARBA00023157"/>
    </source>
</evidence>
<evidence type="ECO:0000256" key="9">
    <source>
        <dbReference type="ARBA" id="ARBA00023136"/>
    </source>
</evidence>
<keyword evidence="8" id="KW-1133">Transmembrane helix</keyword>
<comment type="caution">
    <text evidence="12">Lacks conserved residue(s) required for the propagation of feature annotation.</text>
</comment>
<dbReference type="SMART" id="SM00020">
    <property type="entry name" value="Tryp_SPc"/>
    <property type="match status" value="1"/>
</dbReference>
<dbReference type="SUPFAM" id="SSF57424">
    <property type="entry name" value="LDL receptor-like module"/>
    <property type="match status" value="1"/>
</dbReference>
<dbReference type="Gene3D" id="2.40.10.10">
    <property type="entry name" value="Trypsin-like serine proteases"/>
    <property type="match status" value="1"/>
</dbReference>
<dbReference type="Gene3D" id="3.10.250.10">
    <property type="entry name" value="SRCR-like domain"/>
    <property type="match status" value="3"/>
</dbReference>
<evidence type="ECO:0000256" key="7">
    <source>
        <dbReference type="ARBA" id="ARBA00022825"/>
    </source>
</evidence>
<dbReference type="CDD" id="cd00112">
    <property type="entry name" value="LDLa"/>
    <property type="match status" value="1"/>
</dbReference>
<dbReference type="SMART" id="SM00202">
    <property type="entry name" value="SR"/>
    <property type="match status" value="3"/>
</dbReference>
<dbReference type="FunFam" id="3.10.250.10:FF:000001">
    <property type="entry name" value="Lysyl oxidase 4 isoform X1"/>
    <property type="match status" value="1"/>
</dbReference>
<evidence type="ECO:0000256" key="13">
    <source>
        <dbReference type="RuleBase" id="RU363034"/>
    </source>
</evidence>
<keyword evidence="11" id="KW-0325">Glycoprotein</keyword>
<dbReference type="SUPFAM" id="SSF50494">
    <property type="entry name" value="Trypsin-like serine proteases"/>
    <property type="match status" value="1"/>
</dbReference>
<dbReference type="Pfam" id="PF00057">
    <property type="entry name" value="Ldl_recept_a"/>
    <property type="match status" value="1"/>
</dbReference>
<dbReference type="InterPro" id="IPR001314">
    <property type="entry name" value="Peptidase_S1A"/>
</dbReference>
<keyword evidence="6 13" id="KW-0378">Hydrolase</keyword>
<evidence type="ECO:0000259" key="14">
    <source>
        <dbReference type="PROSITE" id="PS50240"/>
    </source>
</evidence>
<dbReference type="GO" id="GO:0016020">
    <property type="term" value="C:membrane"/>
    <property type="evidence" value="ECO:0007669"/>
    <property type="project" value="UniProtKB-SubCell"/>
</dbReference>
<feature type="domain" description="SRCR" evidence="15">
    <location>
        <begin position="215"/>
        <end position="322"/>
    </location>
</feature>
<evidence type="ECO:0000256" key="12">
    <source>
        <dbReference type="PROSITE-ProRule" id="PRU00196"/>
    </source>
</evidence>
<dbReference type="PANTHER" id="PTHR19331">
    <property type="entry name" value="SCAVENGER RECEPTOR DOMAIN-CONTAINING"/>
    <property type="match status" value="1"/>
</dbReference>
<dbReference type="PROSITE" id="PS01209">
    <property type="entry name" value="LDLRA_1"/>
    <property type="match status" value="1"/>
</dbReference>
<dbReference type="InterPro" id="IPR033116">
    <property type="entry name" value="TRYPSIN_SER"/>
</dbReference>
<sequence>MCGNCVMLQDTWYCIINKRKKKEIIMTIFQPSRLEIIGLVALLLISSVLSQTATSRIQNLRLSGGNGAHEGNVEVQVDRTWGYICDDGFGFAEADAVCRELGYTEAQTFTRNNHFGVNSPAWRRSTVKYWLDGVNCSQSSLFKDCVSRDLGKHECTSTEIAGVVCLLESSPCPAQQFPCVGSSTCLNRTSVCDGNADCPDESDEAEELCQDVGVTSLLNTTVDITIPGATAGVLFVKHEAVWGTVCDDSFRDNDAKVVCRNLGYSEGWSVPFTRSYLGRGNGKIWLAEPRCTGDEEWLGQCPATVFKTPTCGHSEDVSIFCYDGGLELRLVGGSSPMSGRVEARLGGEWGSVCGTHFDDYDARVVCKMLGYNGDSLGSVGVGRAASGNVWKLHLDCLGYEEHLQQCNIKLPNDTCHFTNIASVTCSNEAGDIDRALQSIQPADCGQAEDATQRFLTRLAKVRGGINPSRFDAPWLVSLRTQTQGQLLCGGTIISEYYVVTAGHCLRIQGPLSLVIRVGDYNANYKEEEEEEYFIDKIWQHEEFDILSFDNNDIALLKVEPKNGRGIRFGPRVKPICLPQLRDLYQDLEDCTIIGWGPTSNSGEPQTRPIEGKVSVLEDRQCEETFLGGARNFSSSFVCAGNLLDFVNSCNGDSGGPLACQIKGRRNNAMSLYGIVSTGFSCKPGRSPDNLTRVTKYLRWIHDKVFNNLQSTG</sequence>
<dbReference type="PROSITE" id="PS00420">
    <property type="entry name" value="SRCR_1"/>
    <property type="match status" value="2"/>
</dbReference>
<dbReference type="InterPro" id="IPR023415">
    <property type="entry name" value="LDLR_class-A_CS"/>
</dbReference>
<keyword evidence="7 13" id="KW-0720">Serine protease</keyword>
<gene>
    <name evidence="16" type="ORF">Pcinc_025526</name>
</gene>
<dbReference type="InterPro" id="IPR043504">
    <property type="entry name" value="Peptidase_S1_PA_chymotrypsin"/>
</dbReference>
<evidence type="ECO:0008006" key="18">
    <source>
        <dbReference type="Google" id="ProtNLM"/>
    </source>
</evidence>
<keyword evidence="17" id="KW-1185">Reference proteome</keyword>
<comment type="caution">
    <text evidence="16">The sequence shown here is derived from an EMBL/GenBank/DDBJ whole genome shotgun (WGS) entry which is preliminary data.</text>
</comment>
<dbReference type="InterPro" id="IPR001254">
    <property type="entry name" value="Trypsin_dom"/>
</dbReference>
<dbReference type="InterPro" id="IPR018114">
    <property type="entry name" value="TRYPSIN_HIS"/>
</dbReference>
<reference evidence="16" key="1">
    <citation type="submission" date="2023-10" db="EMBL/GenBank/DDBJ databases">
        <title>Genome assemblies of two species of porcelain crab, Petrolisthes cinctipes and Petrolisthes manimaculis (Anomura: Porcellanidae).</title>
        <authorList>
            <person name="Angst P."/>
        </authorList>
    </citation>
    <scope>NUCLEOTIDE SEQUENCE</scope>
    <source>
        <strain evidence="16">PB745_01</strain>
        <tissue evidence="16">Gill</tissue>
    </source>
</reference>
<dbReference type="PROSITE" id="PS50068">
    <property type="entry name" value="LDLRA_2"/>
    <property type="match status" value="1"/>
</dbReference>
<dbReference type="InterPro" id="IPR036055">
    <property type="entry name" value="LDL_receptor-like_sf"/>
</dbReference>
<accession>A0AAE1KBT4</accession>
<proteinExistence type="predicted"/>
<dbReference type="PROSITE" id="PS00134">
    <property type="entry name" value="TRYPSIN_HIS"/>
    <property type="match status" value="1"/>
</dbReference>
<evidence type="ECO:0000256" key="6">
    <source>
        <dbReference type="ARBA" id="ARBA00022801"/>
    </source>
</evidence>
<dbReference type="Pfam" id="PF00530">
    <property type="entry name" value="SRCR"/>
    <property type="match status" value="3"/>
</dbReference>
<dbReference type="GO" id="GO:0006508">
    <property type="term" value="P:proteolysis"/>
    <property type="evidence" value="ECO:0007669"/>
    <property type="project" value="UniProtKB-KW"/>
</dbReference>
<evidence type="ECO:0000256" key="8">
    <source>
        <dbReference type="ARBA" id="ARBA00022989"/>
    </source>
</evidence>
<dbReference type="SMART" id="SM00192">
    <property type="entry name" value="LDLa"/>
    <property type="match status" value="1"/>
</dbReference>
<keyword evidence="9" id="KW-0472">Membrane</keyword>
<dbReference type="PRINTS" id="PR00722">
    <property type="entry name" value="CHYMOTRYPSIN"/>
</dbReference>
<dbReference type="PROSITE" id="PS50240">
    <property type="entry name" value="TRYPSIN_DOM"/>
    <property type="match status" value="1"/>
</dbReference>
<keyword evidence="2 13" id="KW-0645">Protease</keyword>
<feature type="disulfide bond" evidence="12">
    <location>
        <begin position="396"/>
        <end position="406"/>
    </location>
</feature>
<evidence type="ECO:0000313" key="17">
    <source>
        <dbReference type="Proteomes" id="UP001286313"/>
    </source>
</evidence>
<dbReference type="PANTHER" id="PTHR19331:SF465">
    <property type="entry name" value="EGG PEPTIDE SPERACT RECEPTOR"/>
    <property type="match status" value="1"/>
</dbReference>
<keyword evidence="3" id="KW-0812">Transmembrane</keyword>
<dbReference type="EMBL" id="JAWQEG010002876">
    <property type="protein sequence ID" value="KAK3869152.1"/>
    <property type="molecule type" value="Genomic_DNA"/>
</dbReference>
<evidence type="ECO:0000256" key="2">
    <source>
        <dbReference type="ARBA" id="ARBA00022670"/>
    </source>
</evidence>
<dbReference type="InterPro" id="IPR036772">
    <property type="entry name" value="SRCR-like_dom_sf"/>
</dbReference>
<dbReference type="CDD" id="cd00190">
    <property type="entry name" value="Tryp_SPc"/>
    <property type="match status" value="1"/>
</dbReference>
<organism evidence="16 17">
    <name type="scientific">Petrolisthes cinctipes</name>
    <name type="common">Flat porcelain crab</name>
    <dbReference type="NCBI Taxonomy" id="88211"/>
    <lineage>
        <taxon>Eukaryota</taxon>
        <taxon>Metazoa</taxon>
        <taxon>Ecdysozoa</taxon>
        <taxon>Arthropoda</taxon>
        <taxon>Crustacea</taxon>
        <taxon>Multicrustacea</taxon>
        <taxon>Malacostraca</taxon>
        <taxon>Eumalacostraca</taxon>
        <taxon>Eucarida</taxon>
        <taxon>Decapoda</taxon>
        <taxon>Pleocyemata</taxon>
        <taxon>Anomura</taxon>
        <taxon>Galatheoidea</taxon>
        <taxon>Porcellanidae</taxon>
        <taxon>Petrolisthes</taxon>
    </lineage>
</organism>
<dbReference type="PROSITE" id="PS50287">
    <property type="entry name" value="SRCR_2"/>
    <property type="match status" value="3"/>
</dbReference>
<comment type="subcellular location">
    <subcellularLocation>
        <location evidence="1">Membrane</location>
        <topology evidence="1">Single-pass membrane protein</topology>
    </subcellularLocation>
</comment>
<dbReference type="PRINTS" id="PR00258">
    <property type="entry name" value="SPERACTRCPTR"/>
</dbReference>
<feature type="domain" description="SRCR" evidence="15">
    <location>
        <begin position="60"/>
        <end position="166"/>
    </location>
</feature>
<dbReference type="Proteomes" id="UP001286313">
    <property type="component" value="Unassembled WGS sequence"/>
</dbReference>
<evidence type="ECO:0000256" key="4">
    <source>
        <dbReference type="ARBA" id="ARBA00022729"/>
    </source>
</evidence>
<dbReference type="FunFam" id="3.10.250.10:FF:000016">
    <property type="entry name" value="Scavenger receptor cysteine-rich protein type 12"/>
    <property type="match status" value="2"/>
</dbReference>
<feature type="disulfide bond" evidence="12">
    <location>
        <begin position="291"/>
        <end position="301"/>
    </location>
</feature>
<dbReference type="PROSITE" id="PS00135">
    <property type="entry name" value="TRYPSIN_SER"/>
    <property type="match status" value="1"/>
</dbReference>
<name>A0AAE1KBT4_PETCI</name>
<dbReference type="GO" id="GO:0004252">
    <property type="term" value="F:serine-type endopeptidase activity"/>
    <property type="evidence" value="ECO:0007669"/>
    <property type="project" value="InterPro"/>
</dbReference>
<keyword evidence="4" id="KW-0732">Signal</keyword>
<protein>
    <recommendedName>
        <fullName evidence="18">Serine protease 12</fullName>
    </recommendedName>
</protein>
<evidence type="ECO:0000256" key="5">
    <source>
        <dbReference type="ARBA" id="ARBA00022737"/>
    </source>
</evidence>
<keyword evidence="5" id="KW-0677">Repeat</keyword>
<evidence type="ECO:0000256" key="3">
    <source>
        <dbReference type="ARBA" id="ARBA00022692"/>
    </source>
</evidence>
<evidence type="ECO:0000259" key="15">
    <source>
        <dbReference type="PROSITE" id="PS50287"/>
    </source>
</evidence>
<feature type="domain" description="SRCR" evidence="15">
    <location>
        <begin position="328"/>
        <end position="426"/>
    </location>
</feature>
<evidence type="ECO:0000256" key="11">
    <source>
        <dbReference type="ARBA" id="ARBA00023180"/>
    </source>
</evidence>
<feature type="domain" description="Peptidase S1" evidence="14">
    <location>
        <begin position="461"/>
        <end position="705"/>
    </location>
</feature>
<dbReference type="InterPro" id="IPR001190">
    <property type="entry name" value="SRCR"/>
</dbReference>
<dbReference type="Gene3D" id="2.40.128.620">
    <property type="match status" value="1"/>
</dbReference>